<dbReference type="AlphaFoldDB" id="A0AAD4EWB4"/>
<comment type="caution">
    <text evidence="2">The sequence shown here is derived from an EMBL/GenBank/DDBJ whole genome shotgun (WGS) entry which is preliminary data.</text>
</comment>
<sequence length="274" mass="29061">MPLSGAPAFTAEPQEMPMQPTSMGPSVQLPLSASHDPHHQHHPHHHQTQQQQPPIRTQFATYTSAPPHHLSLSAPTGTASADNSLAVPRYIGDTNPRPSKSPRHASHQSITSSISNDTASGEYRYGRRRPTRPPAAARAPAATRRRRRRRRQPAERTPVPPAPARPHRGAGRTAGRVRAGRHGAASAAAAQSAAAAAGAAGGQAPPRDYFPSSQGWTTTAGEAGGRGRGRGQAVWIPRRRRRGGRTRVKQEAHGHAAGGQGQPGQGYGYAWNAA</sequence>
<reference evidence="2" key="1">
    <citation type="submission" date="2023-02" db="EMBL/GenBank/DDBJ databases">
        <authorList>
            <person name="Palmer J.M."/>
        </authorList>
    </citation>
    <scope>NUCLEOTIDE SEQUENCE</scope>
    <source>
        <strain evidence="2">FW57</strain>
    </source>
</reference>
<feature type="compositionally biased region" description="Gly residues" evidence="1">
    <location>
        <begin position="256"/>
        <end position="267"/>
    </location>
</feature>
<dbReference type="EMBL" id="JAHCVI010000002">
    <property type="protein sequence ID" value="KAG7288866.1"/>
    <property type="molecule type" value="Genomic_DNA"/>
</dbReference>
<proteinExistence type="predicted"/>
<evidence type="ECO:0000256" key="1">
    <source>
        <dbReference type="SAM" id="MobiDB-lite"/>
    </source>
</evidence>
<feature type="compositionally biased region" description="Polar residues" evidence="1">
    <location>
        <begin position="107"/>
        <end position="119"/>
    </location>
</feature>
<protein>
    <submittedName>
        <fullName evidence="2">Uncharacterized protein</fullName>
    </submittedName>
</protein>
<feature type="compositionally biased region" description="Basic residues" evidence="1">
    <location>
        <begin position="237"/>
        <end position="247"/>
    </location>
</feature>
<feature type="compositionally biased region" description="Polar residues" evidence="1">
    <location>
        <begin position="19"/>
        <end position="31"/>
    </location>
</feature>
<gene>
    <name evidence="2" type="ORF">NEMBOFW57_005225</name>
</gene>
<organism evidence="2 3">
    <name type="scientific">Staphylotrichum longicolle</name>
    <dbReference type="NCBI Taxonomy" id="669026"/>
    <lineage>
        <taxon>Eukaryota</taxon>
        <taxon>Fungi</taxon>
        <taxon>Dikarya</taxon>
        <taxon>Ascomycota</taxon>
        <taxon>Pezizomycotina</taxon>
        <taxon>Sordariomycetes</taxon>
        <taxon>Sordariomycetidae</taxon>
        <taxon>Sordariales</taxon>
        <taxon>Chaetomiaceae</taxon>
        <taxon>Staphylotrichum</taxon>
    </lineage>
</organism>
<feature type="region of interest" description="Disordered" evidence="1">
    <location>
        <begin position="1"/>
        <end position="54"/>
    </location>
</feature>
<feature type="compositionally biased region" description="Basic residues" evidence="1">
    <location>
        <begin position="38"/>
        <end position="47"/>
    </location>
</feature>
<feature type="region of interest" description="Disordered" evidence="1">
    <location>
        <begin position="88"/>
        <end position="274"/>
    </location>
</feature>
<evidence type="ECO:0000313" key="2">
    <source>
        <dbReference type="EMBL" id="KAG7288866.1"/>
    </source>
</evidence>
<evidence type="ECO:0000313" key="3">
    <source>
        <dbReference type="Proteomes" id="UP001197093"/>
    </source>
</evidence>
<feature type="compositionally biased region" description="Low complexity" evidence="1">
    <location>
        <begin position="171"/>
        <end position="204"/>
    </location>
</feature>
<accession>A0AAD4EWB4</accession>
<keyword evidence="3" id="KW-1185">Reference proteome</keyword>
<dbReference type="Proteomes" id="UP001197093">
    <property type="component" value="Unassembled WGS sequence"/>
</dbReference>
<name>A0AAD4EWB4_9PEZI</name>